<evidence type="ECO:0000313" key="3">
    <source>
        <dbReference type="Proteomes" id="UP000019763"/>
    </source>
</evidence>
<proteinExistence type="predicted"/>
<organism evidence="2 3">
    <name type="scientific">Gregarina niphandrodes</name>
    <name type="common">Septate eugregarine</name>
    <dbReference type="NCBI Taxonomy" id="110365"/>
    <lineage>
        <taxon>Eukaryota</taxon>
        <taxon>Sar</taxon>
        <taxon>Alveolata</taxon>
        <taxon>Apicomplexa</taxon>
        <taxon>Conoidasida</taxon>
        <taxon>Gregarinasina</taxon>
        <taxon>Eugregarinorida</taxon>
        <taxon>Gregarinidae</taxon>
        <taxon>Gregarina</taxon>
    </lineage>
</organism>
<dbReference type="GeneID" id="22913165"/>
<protein>
    <submittedName>
        <fullName evidence="2">Uncharacterized protein</fullName>
    </submittedName>
</protein>
<comment type="caution">
    <text evidence="2">The sequence shown here is derived from an EMBL/GenBank/DDBJ whole genome shotgun (WGS) entry which is preliminary data.</text>
</comment>
<dbReference type="Proteomes" id="UP000019763">
    <property type="component" value="Unassembled WGS sequence"/>
</dbReference>
<dbReference type="AlphaFoldDB" id="A0A023B5L6"/>
<dbReference type="EMBL" id="AFNH02000668">
    <property type="protein sequence ID" value="EZG61392.1"/>
    <property type="molecule type" value="Genomic_DNA"/>
</dbReference>
<evidence type="ECO:0000256" key="1">
    <source>
        <dbReference type="SAM" id="MobiDB-lite"/>
    </source>
</evidence>
<name>A0A023B5L6_GRENI</name>
<dbReference type="RefSeq" id="XP_011130752.1">
    <property type="nucleotide sequence ID" value="XM_011132450.1"/>
</dbReference>
<dbReference type="VEuPathDB" id="CryptoDB:GNI_088920"/>
<evidence type="ECO:0000313" key="2">
    <source>
        <dbReference type="EMBL" id="EZG61392.1"/>
    </source>
</evidence>
<gene>
    <name evidence="2" type="ORF">GNI_088920</name>
</gene>
<reference evidence="2" key="1">
    <citation type="submission" date="2013-12" db="EMBL/GenBank/DDBJ databases">
        <authorList>
            <person name="Omoto C.K."/>
            <person name="Sibley D."/>
            <person name="Venepally P."/>
            <person name="Hadjithomas M."/>
            <person name="Karamycheva S."/>
            <person name="Brunk B."/>
            <person name="Roos D."/>
            <person name="Caler E."/>
            <person name="Lorenzi H."/>
        </authorList>
    </citation>
    <scope>NUCLEOTIDE SEQUENCE</scope>
</reference>
<sequence length="298" mass="30137">MKPYNNNTYNSALSTAAPSTRGYQSFASTTSPLRSSIGAGRTLVGPKPVPSKQLTTASASASFVTGAMAVSDAASPLSATSAPYTTVSSGRAPSRPAASSVATSFKTSPLATLPKSLAPLGSAAGSAVAATMASYPGATGYPGTAEYPGTAGQPAATHYPGATGVVAYSVAARSADSRSSPNAGSATAPRLEPAYTSGSRTGQVAGRSLGPYDPLLNSAVANIQLKNGLETSAPISILDANPMVTSLAKLPGHNVHAAVPMVYPISGPSNIIYDVYDIDQVPQQETWKPIAFYYRSAE</sequence>
<keyword evidence="3" id="KW-1185">Reference proteome</keyword>
<feature type="region of interest" description="Disordered" evidence="1">
    <location>
        <begin position="176"/>
        <end position="203"/>
    </location>
</feature>
<accession>A0A023B5L6</accession>